<evidence type="ECO:0000259" key="1">
    <source>
        <dbReference type="Pfam" id="PF07969"/>
    </source>
</evidence>
<dbReference type="CDD" id="cd01300">
    <property type="entry name" value="YtcJ_like"/>
    <property type="match status" value="1"/>
</dbReference>
<sequence>MSDSTPTLLLTGGQVLTVDAGFTVAEAVAVRGRDIVAVGSDAELRALAGPGTRVVELGGRTVLPGINDSHLHGAAYGMTKPPFALDVGHPAVGSIADVAAAVRRAVAAARPGEWIVGLGWDAGYLAECLTDPHRFPHRRDLDAVAPDHPVCLTDFSAHMVWVNSAALRVCGIDAGSTPPPGGVIDVDPDGRPSGILREAAQGLVEAALPSPTVVQRRQAIQNVVRELHSRGITSYTEPGLGPGGATTLFGGLSTDNWTAYAELAAEGQLEARVSVLLLPAPMGGSADDVRKGLAELRHPGSADPRRLRAIGVKIFADGVPPNRTAWMSEPYADGGLGALCVHGDTPALQADELREMIRLAHEGGFQLGVHVTGDRAIDTVVDAFLAADASAPRPDARHYVIHGDFIGAGSLAKLAAHGYGVNMNPAIKWTISDLMDEVVGPRRSAYQWPVRSAVEAGVTVCASSDAPVTQPDWRQGVAAMLLRESKASGRPSGPEQCVDLAEALRAYTANPARQDFAEDWKGSVEPGKVADLCVLDRPLLGLDPHEITDVEVDLTVFDGRVVHERWGSHLV</sequence>
<dbReference type="PANTHER" id="PTHR22642">
    <property type="entry name" value="IMIDAZOLONEPROPIONASE"/>
    <property type="match status" value="1"/>
</dbReference>
<dbReference type="Pfam" id="PF07969">
    <property type="entry name" value="Amidohydro_3"/>
    <property type="match status" value="1"/>
</dbReference>
<dbReference type="SUPFAM" id="SSF51556">
    <property type="entry name" value="Metallo-dependent hydrolases"/>
    <property type="match status" value="1"/>
</dbReference>
<accession>A0A101UZ33</accession>
<dbReference type="Gene3D" id="3.10.310.70">
    <property type="match status" value="1"/>
</dbReference>
<organism evidence="2 3">
    <name type="scientific">Streptomyces dysideae</name>
    <dbReference type="NCBI Taxonomy" id="909626"/>
    <lineage>
        <taxon>Bacteria</taxon>
        <taxon>Bacillati</taxon>
        <taxon>Actinomycetota</taxon>
        <taxon>Actinomycetes</taxon>
        <taxon>Kitasatosporales</taxon>
        <taxon>Streptomycetaceae</taxon>
        <taxon>Streptomyces</taxon>
    </lineage>
</organism>
<dbReference type="Proteomes" id="UP000053260">
    <property type="component" value="Unassembled WGS sequence"/>
</dbReference>
<dbReference type="STRING" id="909626.AQJ91_19445"/>
<evidence type="ECO:0000313" key="3">
    <source>
        <dbReference type="Proteomes" id="UP000053260"/>
    </source>
</evidence>
<dbReference type="PANTHER" id="PTHR22642:SF2">
    <property type="entry name" value="PROTEIN LONG AFTER FAR-RED 3"/>
    <property type="match status" value="1"/>
</dbReference>
<protein>
    <submittedName>
        <fullName evidence="2">Amidohydrolase</fullName>
    </submittedName>
</protein>
<keyword evidence="3" id="KW-1185">Reference proteome</keyword>
<feature type="domain" description="Amidohydrolase 3" evidence="1">
    <location>
        <begin position="53"/>
        <end position="563"/>
    </location>
</feature>
<name>A0A101UZ33_9ACTN</name>
<evidence type="ECO:0000313" key="2">
    <source>
        <dbReference type="EMBL" id="KUO19530.1"/>
    </source>
</evidence>
<dbReference type="Gene3D" id="2.30.40.10">
    <property type="entry name" value="Urease, subunit C, domain 1"/>
    <property type="match status" value="1"/>
</dbReference>
<keyword evidence="2" id="KW-0378">Hydrolase</keyword>
<dbReference type="InterPro" id="IPR032466">
    <property type="entry name" value="Metal_Hydrolase"/>
</dbReference>
<dbReference type="InterPro" id="IPR013108">
    <property type="entry name" value="Amidohydro_3"/>
</dbReference>
<dbReference type="RefSeq" id="WP_067022972.1">
    <property type="nucleotide sequence ID" value="NZ_KQ949085.1"/>
</dbReference>
<dbReference type="SUPFAM" id="SSF51338">
    <property type="entry name" value="Composite domain of metallo-dependent hydrolases"/>
    <property type="match status" value="1"/>
</dbReference>
<proteinExistence type="predicted"/>
<gene>
    <name evidence="2" type="ORF">AQJ91_19445</name>
</gene>
<reference evidence="2 3" key="1">
    <citation type="submission" date="2015-10" db="EMBL/GenBank/DDBJ databases">
        <title>Draft genome sequence of Streptomyces sp. RV15, isolated from a marine sponge.</title>
        <authorList>
            <person name="Ruckert C."/>
            <person name="Abdelmohsen U.R."/>
            <person name="Winkler A."/>
            <person name="Hentschel U."/>
            <person name="Kalinowski J."/>
            <person name="Kampfer P."/>
            <person name="Glaeser S."/>
        </authorList>
    </citation>
    <scope>NUCLEOTIDE SEQUENCE [LARGE SCALE GENOMIC DNA]</scope>
    <source>
        <strain evidence="2 3">RV15</strain>
    </source>
</reference>
<dbReference type="Gene3D" id="3.20.20.140">
    <property type="entry name" value="Metal-dependent hydrolases"/>
    <property type="match status" value="1"/>
</dbReference>
<dbReference type="EMBL" id="LMXB01000051">
    <property type="protein sequence ID" value="KUO19530.1"/>
    <property type="molecule type" value="Genomic_DNA"/>
</dbReference>
<dbReference type="InterPro" id="IPR033932">
    <property type="entry name" value="YtcJ-like"/>
</dbReference>
<dbReference type="OrthoDB" id="3173428at2"/>
<dbReference type="AlphaFoldDB" id="A0A101UZ33"/>
<comment type="caution">
    <text evidence="2">The sequence shown here is derived from an EMBL/GenBank/DDBJ whole genome shotgun (WGS) entry which is preliminary data.</text>
</comment>
<dbReference type="InterPro" id="IPR011059">
    <property type="entry name" value="Metal-dep_hydrolase_composite"/>
</dbReference>
<dbReference type="GO" id="GO:0016810">
    <property type="term" value="F:hydrolase activity, acting on carbon-nitrogen (but not peptide) bonds"/>
    <property type="evidence" value="ECO:0007669"/>
    <property type="project" value="InterPro"/>
</dbReference>